<evidence type="ECO:0000256" key="2">
    <source>
        <dbReference type="ARBA" id="ARBA00022692"/>
    </source>
</evidence>
<feature type="non-terminal residue" evidence="7">
    <location>
        <position position="1"/>
    </location>
</feature>
<evidence type="ECO:0000313" key="8">
    <source>
        <dbReference type="Proteomes" id="UP000524542"/>
    </source>
</evidence>
<evidence type="ECO:0000256" key="1">
    <source>
        <dbReference type="ARBA" id="ARBA00004141"/>
    </source>
</evidence>
<evidence type="ECO:0000256" key="5">
    <source>
        <dbReference type="ARBA" id="ARBA00023224"/>
    </source>
</evidence>
<dbReference type="GO" id="GO:0016020">
    <property type="term" value="C:membrane"/>
    <property type="evidence" value="ECO:0007669"/>
    <property type="project" value="UniProtKB-SubCell"/>
</dbReference>
<evidence type="ECO:0000256" key="4">
    <source>
        <dbReference type="ARBA" id="ARBA00023136"/>
    </source>
</evidence>
<reference evidence="7 8" key="1">
    <citation type="submission" date="2019-09" db="EMBL/GenBank/DDBJ databases">
        <title>Bird 10,000 Genomes (B10K) Project - Family phase.</title>
        <authorList>
            <person name="Zhang G."/>
        </authorList>
    </citation>
    <scope>NUCLEOTIDE SEQUENCE [LARGE SCALE GENOMIC DNA]</scope>
    <source>
        <strain evidence="7">B10K-DU-012-38</strain>
        <tissue evidence="7">Muscle</tissue>
    </source>
</reference>
<keyword evidence="3 6" id="KW-1133">Transmembrane helix</keyword>
<dbReference type="Proteomes" id="UP000524542">
    <property type="component" value="Unassembled WGS sequence"/>
</dbReference>
<dbReference type="GO" id="GO:0007186">
    <property type="term" value="P:G protein-coupled receptor signaling pathway"/>
    <property type="evidence" value="ECO:0007669"/>
    <property type="project" value="InterPro"/>
</dbReference>
<accession>A0A7K5SSB9</accession>
<dbReference type="AlphaFoldDB" id="A0A7K5SSB9"/>
<keyword evidence="2 6" id="KW-0812">Transmembrane</keyword>
<evidence type="ECO:0000256" key="3">
    <source>
        <dbReference type="ARBA" id="ARBA00022989"/>
    </source>
</evidence>
<proteinExistence type="predicted"/>
<feature type="non-terminal residue" evidence="7">
    <location>
        <position position="93"/>
    </location>
</feature>
<keyword evidence="8" id="KW-1185">Reference proteome</keyword>
<protein>
    <submittedName>
        <fullName evidence="7">OR1G1 protein</fullName>
    </submittedName>
</protein>
<gene>
    <name evidence="7" type="primary">Or1g1</name>
    <name evidence="7" type="ORF">UROPYL_R03694</name>
</gene>
<name>A0A7K5SSB9_9FRIN</name>
<evidence type="ECO:0000313" key="7">
    <source>
        <dbReference type="EMBL" id="NWT94405.1"/>
    </source>
</evidence>
<evidence type="ECO:0000256" key="6">
    <source>
        <dbReference type="SAM" id="Phobius"/>
    </source>
</evidence>
<comment type="caution">
    <text evidence="7">The sequence shown here is derived from an EMBL/GenBank/DDBJ whole genome shotgun (WGS) entry which is preliminary data.</text>
</comment>
<feature type="transmembrane region" description="Helical" evidence="6">
    <location>
        <begin position="38"/>
        <end position="56"/>
    </location>
</feature>
<keyword evidence="4 6" id="KW-0472">Membrane</keyword>
<feature type="transmembrane region" description="Helical" evidence="6">
    <location>
        <begin position="68"/>
        <end position="88"/>
    </location>
</feature>
<comment type="subcellular location">
    <subcellularLocation>
        <location evidence="1">Membrane</location>
        <topology evidence="1">Multi-pass membrane protein</topology>
    </subcellularLocation>
</comment>
<keyword evidence="5" id="KW-0807">Transducer</keyword>
<dbReference type="EMBL" id="VZRH01002094">
    <property type="protein sequence ID" value="NWT94405.1"/>
    <property type="molecule type" value="Genomic_DNA"/>
</dbReference>
<organism evidence="7 8">
    <name type="scientific">Urocynchramus pylzowi</name>
    <dbReference type="NCBI Taxonomy" id="571890"/>
    <lineage>
        <taxon>Eukaryota</taxon>
        <taxon>Metazoa</taxon>
        <taxon>Chordata</taxon>
        <taxon>Craniata</taxon>
        <taxon>Vertebrata</taxon>
        <taxon>Euteleostomi</taxon>
        <taxon>Archelosauria</taxon>
        <taxon>Archosauria</taxon>
        <taxon>Dinosauria</taxon>
        <taxon>Saurischia</taxon>
        <taxon>Theropoda</taxon>
        <taxon>Coelurosauria</taxon>
        <taxon>Aves</taxon>
        <taxon>Neognathae</taxon>
        <taxon>Neoaves</taxon>
        <taxon>Telluraves</taxon>
        <taxon>Australaves</taxon>
        <taxon>Passeriformes</taxon>
        <taxon>Passeroidea</taxon>
        <taxon>Fringillidae</taxon>
        <taxon>Urocynchramus</taxon>
    </lineage>
</organism>
<dbReference type="InterPro" id="IPR000725">
    <property type="entry name" value="Olfact_rcpt"/>
</dbReference>
<feature type="transmembrane region" description="Helical" evidence="6">
    <location>
        <begin position="7"/>
        <end position="26"/>
    </location>
</feature>
<dbReference type="SUPFAM" id="SSF81321">
    <property type="entry name" value="Family A G protein-coupled receptor-like"/>
    <property type="match status" value="1"/>
</dbReference>
<sequence length="93" mass="10323">FPVFGCFVCIVLSYVQIFMAMLRIPSDQGLHKTISMCPPHLAVVSLYISTGILFCLKLFSISSSSLDLVALVLYPMVLPALNPLIYSLRNQEL</sequence>
<dbReference type="GO" id="GO:0004984">
    <property type="term" value="F:olfactory receptor activity"/>
    <property type="evidence" value="ECO:0007669"/>
    <property type="project" value="InterPro"/>
</dbReference>
<dbReference type="PANTHER" id="PTHR48001">
    <property type="entry name" value="OLFACTORY RECEPTOR"/>
    <property type="match status" value="1"/>
</dbReference>
<dbReference type="Pfam" id="PF13853">
    <property type="entry name" value="7tm_4"/>
    <property type="match status" value="1"/>
</dbReference>